<keyword evidence="8" id="KW-1185">Reference proteome</keyword>
<evidence type="ECO:0000256" key="5">
    <source>
        <dbReference type="ARBA" id="ARBA00022824"/>
    </source>
</evidence>
<dbReference type="Proteomes" id="UP000231134">
    <property type="component" value="Unassembled WGS sequence"/>
</dbReference>
<dbReference type="PANTHER" id="PTHR12867:SF6">
    <property type="entry name" value="N-ACETYLGLUCOSAMINYLDIPHOSPHODOLICHOL N-ACETYLGLUCOSAMINYLTRANSFERASE"/>
    <property type="match status" value="1"/>
</dbReference>
<dbReference type="AlphaFoldDB" id="A0A2M9A7K5"/>
<keyword evidence="4 7" id="KW-0808">Transferase</keyword>
<reference evidence="7 8" key="1">
    <citation type="submission" date="2017-11" db="EMBL/GenBank/DDBJ databases">
        <title>Animal gut microbial communities from fecal samples from Wisconsin, USA.</title>
        <authorList>
            <person name="Neumann A."/>
        </authorList>
    </citation>
    <scope>NUCLEOTIDE SEQUENCE [LARGE SCALE GENOMIC DNA]</scope>
    <source>
        <strain evidence="7 8">UWS3</strain>
    </source>
</reference>
<proteinExistence type="inferred from homology"/>
<evidence type="ECO:0000256" key="4">
    <source>
        <dbReference type="ARBA" id="ARBA00022679"/>
    </source>
</evidence>
<dbReference type="InterPro" id="IPR039042">
    <property type="entry name" value="Alg13-like"/>
</dbReference>
<dbReference type="InterPro" id="IPR007235">
    <property type="entry name" value="Glyco_trans_28_C"/>
</dbReference>
<evidence type="ECO:0000313" key="8">
    <source>
        <dbReference type="Proteomes" id="UP000231134"/>
    </source>
</evidence>
<dbReference type="SUPFAM" id="SSF53756">
    <property type="entry name" value="UDP-Glycosyltransferase/glycogen phosphorylase"/>
    <property type="match status" value="1"/>
</dbReference>
<organism evidence="7 8">
    <name type="scientific">Hallerella succinigenes</name>
    <dbReference type="NCBI Taxonomy" id="1896222"/>
    <lineage>
        <taxon>Bacteria</taxon>
        <taxon>Pseudomonadati</taxon>
        <taxon>Fibrobacterota</taxon>
        <taxon>Fibrobacteria</taxon>
        <taxon>Fibrobacterales</taxon>
        <taxon>Fibrobacteraceae</taxon>
        <taxon>Hallerella</taxon>
    </lineage>
</organism>
<accession>A0A2M9A7K5</accession>
<dbReference type="GO" id="GO:0006488">
    <property type="term" value="P:dolichol-linked oligosaccharide biosynthetic process"/>
    <property type="evidence" value="ECO:0007669"/>
    <property type="project" value="InterPro"/>
</dbReference>
<comment type="subcellular location">
    <subcellularLocation>
        <location evidence="1">Endoplasmic reticulum</location>
    </subcellularLocation>
</comment>
<dbReference type="GO" id="GO:0016758">
    <property type="term" value="F:hexosyltransferase activity"/>
    <property type="evidence" value="ECO:0007669"/>
    <property type="project" value="InterPro"/>
</dbReference>
<evidence type="ECO:0000256" key="1">
    <source>
        <dbReference type="ARBA" id="ARBA00004240"/>
    </source>
</evidence>
<feature type="domain" description="Glycosyl transferase family 28 C-terminal" evidence="6">
    <location>
        <begin position="1"/>
        <end position="134"/>
    </location>
</feature>
<protein>
    <submittedName>
        <fullName evidence="7">UDP-N-acetylglucosamine transferase subunit ALG13</fullName>
    </submittedName>
</protein>
<sequence>MIFCTIGTQAPFDRFIKIIDAVAPILQEEVIVQTLKGSYVPQHVKVVEFLTPKEFNELFAKARLIVAHAGMGTIISALCQDKPIIVFPRRRELKEHRSNHQIATAEKLKELGYLYTVETEEQLKELLLTDDLKPLCHIGSVASSSLIEAVRRDIETL</sequence>
<dbReference type="EMBL" id="PGEX01000001">
    <property type="protein sequence ID" value="PJJ41613.1"/>
    <property type="molecule type" value="Genomic_DNA"/>
</dbReference>
<keyword evidence="5" id="KW-0256">Endoplasmic reticulum</keyword>
<evidence type="ECO:0000259" key="6">
    <source>
        <dbReference type="Pfam" id="PF04101"/>
    </source>
</evidence>
<comment type="caution">
    <text evidence="7">The sequence shown here is derived from an EMBL/GenBank/DDBJ whole genome shotgun (WGS) entry which is preliminary data.</text>
</comment>
<dbReference type="Pfam" id="PF04101">
    <property type="entry name" value="Glyco_tran_28_C"/>
    <property type="match status" value="1"/>
</dbReference>
<evidence type="ECO:0000313" key="7">
    <source>
        <dbReference type="EMBL" id="PJJ41613.1"/>
    </source>
</evidence>
<dbReference type="Gene3D" id="3.40.50.2000">
    <property type="entry name" value="Glycogen Phosphorylase B"/>
    <property type="match status" value="1"/>
</dbReference>
<dbReference type="PANTHER" id="PTHR12867">
    <property type="entry name" value="GLYCOSYL TRANSFERASE-RELATED"/>
    <property type="match status" value="1"/>
</dbReference>
<keyword evidence="3" id="KW-0328">Glycosyltransferase</keyword>
<name>A0A2M9A7K5_9BACT</name>
<dbReference type="RefSeq" id="WP_100425564.1">
    <property type="nucleotide sequence ID" value="NZ_PGEX01000001.1"/>
</dbReference>
<gene>
    <name evidence="7" type="ORF">BGX16_1598</name>
</gene>
<dbReference type="OrthoDB" id="9814973at2"/>
<comment type="similarity">
    <text evidence="2">Belongs to the glycosyltransferase 28 family.</text>
</comment>
<evidence type="ECO:0000256" key="3">
    <source>
        <dbReference type="ARBA" id="ARBA00022676"/>
    </source>
</evidence>
<evidence type="ECO:0000256" key="2">
    <source>
        <dbReference type="ARBA" id="ARBA00006962"/>
    </source>
</evidence>